<dbReference type="GO" id="GO:0005774">
    <property type="term" value="C:vacuolar membrane"/>
    <property type="evidence" value="ECO:0007669"/>
    <property type="project" value="TreeGrafter"/>
</dbReference>
<dbReference type="InterPro" id="IPR013057">
    <property type="entry name" value="AA_transpt_TM"/>
</dbReference>
<evidence type="ECO:0000256" key="2">
    <source>
        <dbReference type="ARBA" id="ARBA00022448"/>
    </source>
</evidence>
<evidence type="ECO:0000256" key="6">
    <source>
        <dbReference type="ARBA" id="ARBA00023136"/>
    </source>
</evidence>
<feature type="transmembrane region" description="Helical" evidence="7">
    <location>
        <begin position="335"/>
        <end position="356"/>
    </location>
</feature>
<evidence type="ECO:0000256" key="7">
    <source>
        <dbReference type="SAM" id="Phobius"/>
    </source>
</evidence>
<feature type="transmembrane region" description="Helical" evidence="7">
    <location>
        <begin position="193"/>
        <end position="213"/>
    </location>
</feature>
<feature type="transmembrane region" description="Helical" evidence="7">
    <location>
        <begin position="295"/>
        <end position="315"/>
    </location>
</feature>
<feature type="transmembrane region" description="Helical" evidence="7">
    <location>
        <begin position="377"/>
        <end position="398"/>
    </location>
</feature>
<evidence type="ECO:0000256" key="3">
    <source>
        <dbReference type="ARBA" id="ARBA00022692"/>
    </source>
</evidence>
<feature type="transmembrane region" description="Helical" evidence="7">
    <location>
        <begin position="78"/>
        <end position="100"/>
    </location>
</feature>
<keyword evidence="6 7" id="KW-0472">Membrane</keyword>
<evidence type="ECO:0000256" key="1">
    <source>
        <dbReference type="ARBA" id="ARBA00004141"/>
    </source>
</evidence>
<dbReference type="GO" id="GO:0015179">
    <property type="term" value="F:L-amino acid transmembrane transporter activity"/>
    <property type="evidence" value="ECO:0007669"/>
    <property type="project" value="TreeGrafter"/>
</dbReference>
<dbReference type="Pfam" id="PF01490">
    <property type="entry name" value="Aa_trans"/>
    <property type="match status" value="1"/>
</dbReference>
<feature type="transmembrane region" description="Helical" evidence="7">
    <location>
        <begin position="153"/>
        <end position="173"/>
    </location>
</feature>
<dbReference type="EMBL" id="OY731398">
    <property type="protein sequence ID" value="CAJ1850881.1"/>
    <property type="molecule type" value="Genomic_DNA"/>
</dbReference>
<evidence type="ECO:0000313" key="10">
    <source>
        <dbReference type="Proteomes" id="UP001189624"/>
    </source>
</evidence>
<feature type="domain" description="Amino acid transporter transmembrane" evidence="8">
    <location>
        <begin position="75"/>
        <end position="458"/>
    </location>
</feature>
<reference evidence="9" key="1">
    <citation type="submission" date="2023-10" db="EMBL/GenBank/DDBJ databases">
        <authorList>
            <person name="Domelevo Entfellner J.-B."/>
        </authorList>
    </citation>
    <scope>NUCLEOTIDE SEQUENCE</scope>
</reference>
<gene>
    <name evidence="9" type="ORF">AYBTSS11_LOCUS1906</name>
</gene>
<accession>A0AA86RP54</accession>
<proteinExistence type="predicted"/>
<dbReference type="AlphaFoldDB" id="A0AA86RP54"/>
<feature type="transmembrane region" description="Helical" evidence="7">
    <location>
        <begin position="220"/>
        <end position="244"/>
    </location>
</feature>
<comment type="subcellular location">
    <subcellularLocation>
        <location evidence="1">Membrane</location>
        <topology evidence="1">Multi-pass membrane protein</topology>
    </subcellularLocation>
</comment>
<keyword evidence="4" id="KW-0029">Amino-acid transport</keyword>
<evidence type="ECO:0000313" key="9">
    <source>
        <dbReference type="EMBL" id="CAJ1850881.1"/>
    </source>
</evidence>
<dbReference type="PANTHER" id="PTHR22950:SF696">
    <property type="entry name" value="AMINO ACID TRANSPORTER TRANSMEMBRANE DOMAIN-CONTAINING PROTEIN"/>
    <property type="match status" value="1"/>
</dbReference>
<protein>
    <recommendedName>
        <fullName evidence="8">Amino acid transporter transmembrane domain-containing protein</fullName>
    </recommendedName>
</protein>
<name>A0AA86RP54_9FABA</name>
<keyword evidence="3 7" id="KW-0812">Transmembrane</keyword>
<feature type="transmembrane region" description="Helical" evidence="7">
    <location>
        <begin position="106"/>
        <end position="127"/>
    </location>
</feature>
<feature type="transmembrane region" description="Helical" evidence="7">
    <location>
        <begin position="404"/>
        <end position="426"/>
    </location>
</feature>
<keyword evidence="5 7" id="KW-1133">Transmembrane helix</keyword>
<dbReference type="PANTHER" id="PTHR22950">
    <property type="entry name" value="AMINO ACID TRANSPORTER"/>
    <property type="match status" value="1"/>
</dbReference>
<organism evidence="9 10">
    <name type="scientific">Sphenostylis stenocarpa</name>
    <dbReference type="NCBI Taxonomy" id="92480"/>
    <lineage>
        <taxon>Eukaryota</taxon>
        <taxon>Viridiplantae</taxon>
        <taxon>Streptophyta</taxon>
        <taxon>Embryophyta</taxon>
        <taxon>Tracheophyta</taxon>
        <taxon>Spermatophyta</taxon>
        <taxon>Magnoliopsida</taxon>
        <taxon>eudicotyledons</taxon>
        <taxon>Gunneridae</taxon>
        <taxon>Pentapetalae</taxon>
        <taxon>rosids</taxon>
        <taxon>fabids</taxon>
        <taxon>Fabales</taxon>
        <taxon>Fabaceae</taxon>
        <taxon>Papilionoideae</taxon>
        <taxon>50 kb inversion clade</taxon>
        <taxon>NPAAA clade</taxon>
        <taxon>indigoferoid/millettioid clade</taxon>
        <taxon>Phaseoleae</taxon>
        <taxon>Sphenostylis</taxon>
    </lineage>
</organism>
<evidence type="ECO:0000256" key="4">
    <source>
        <dbReference type="ARBA" id="ARBA00022970"/>
    </source>
</evidence>
<keyword evidence="10" id="KW-1185">Reference proteome</keyword>
<evidence type="ECO:0000256" key="5">
    <source>
        <dbReference type="ARBA" id="ARBA00022989"/>
    </source>
</evidence>
<dbReference type="Proteomes" id="UP001189624">
    <property type="component" value="Chromosome 1"/>
</dbReference>
<evidence type="ECO:0000259" key="8">
    <source>
        <dbReference type="Pfam" id="PF01490"/>
    </source>
</evidence>
<feature type="transmembrane region" description="Helical" evidence="7">
    <location>
        <begin position="264"/>
        <end position="283"/>
    </location>
</feature>
<feature type="transmembrane region" description="Helical" evidence="7">
    <location>
        <begin position="438"/>
        <end position="457"/>
    </location>
</feature>
<dbReference type="Gramene" id="rna-AYBTSS11_LOCUS1906">
    <property type="protein sequence ID" value="CAJ1850881.1"/>
    <property type="gene ID" value="gene-AYBTSS11_LOCUS1906"/>
</dbReference>
<keyword evidence="2" id="KW-0813">Transport</keyword>
<sequence>MLKSLRKSLTRLQHKCVNKQRSEGDRSVSVHGEDLVGLPVQCCNCCIEETKQCNCDHIHAAEDVNVDSQRDANANSSFVHAVINMVGMLIGLGQLSTPYAVESGGWVSAFLLIGLGVMCAYSSHILGRCLRMNPKLRSFVEIGKHAFGSKGRLVAATIIYMEIFMSLVSYTISLHDNLTTVFLGINLKLHFPIFSSSQLLTVVAVLIALPSLWIRDLSSISFLSGVGILMSLLIFLCVAATALLGHVQSNNHTIPVLQLHNIPSVSGLYVFGYGGHIVFPELYTAMKDPSKFTKVSIVSFAVVTAIYTTLGFMGAKMFGKDVKSQITLSMSPEHIVTKIALWATVVAPMTKYALEFTPFAIQLEHSLPSSMSGRTKMIIRGCVGSFSLLVILTLALSVPYFEHVLSLTGSLVSVAVCLILPCAFYVKICWGQISNPILLLNLFLITFGFVLAVIGTISSSKLLLKSFQLHHSS</sequence>